<dbReference type="RefSeq" id="WP_057905791.1">
    <property type="nucleotide sequence ID" value="NZ_AZDA01000140.1"/>
</dbReference>
<feature type="transmembrane region" description="Helical" evidence="2">
    <location>
        <begin position="435"/>
        <end position="456"/>
    </location>
</feature>
<gene>
    <name evidence="5" type="ORF">FC07_GL001945</name>
</gene>
<feature type="region of interest" description="Disordered" evidence="1">
    <location>
        <begin position="588"/>
        <end position="613"/>
    </location>
</feature>
<evidence type="ECO:0000259" key="3">
    <source>
        <dbReference type="Pfam" id="PF09972"/>
    </source>
</evidence>
<feature type="domain" description="DUF2207" evidence="3">
    <location>
        <begin position="32"/>
        <end position="217"/>
    </location>
</feature>
<comment type="caution">
    <text evidence="5">The sequence shown here is derived from an EMBL/GenBank/DDBJ whole genome shotgun (WGS) entry which is preliminary data.</text>
</comment>
<feature type="transmembrane region" description="Helical" evidence="2">
    <location>
        <begin position="257"/>
        <end position="276"/>
    </location>
</feature>
<dbReference type="PATRIC" id="fig|1423726.3.peg.2020"/>
<keyword evidence="2" id="KW-0472">Membrane</keyword>
<keyword evidence="2" id="KW-0812">Transmembrane</keyword>
<feature type="transmembrane region" description="Helical" evidence="2">
    <location>
        <begin position="462"/>
        <end position="480"/>
    </location>
</feature>
<evidence type="ECO:0000259" key="4">
    <source>
        <dbReference type="Pfam" id="PF20990"/>
    </source>
</evidence>
<dbReference type="EMBL" id="AZDA01000140">
    <property type="protein sequence ID" value="KRK32521.1"/>
    <property type="molecule type" value="Genomic_DNA"/>
</dbReference>
<proteinExistence type="predicted"/>
<evidence type="ECO:0000313" key="6">
    <source>
        <dbReference type="Proteomes" id="UP000051461"/>
    </source>
</evidence>
<dbReference type="Pfam" id="PF09972">
    <property type="entry name" value="DUF2207"/>
    <property type="match status" value="1"/>
</dbReference>
<dbReference type="InterPro" id="IPR018702">
    <property type="entry name" value="DUF2207"/>
</dbReference>
<feature type="compositionally biased region" description="Gly residues" evidence="1">
    <location>
        <begin position="592"/>
        <end position="613"/>
    </location>
</feature>
<dbReference type="InterPro" id="IPR048389">
    <property type="entry name" value="YciQ-like_C"/>
</dbReference>
<organism evidence="5 6">
    <name type="scientific">Loigolactobacillus bifermentans DSM 20003</name>
    <dbReference type="NCBI Taxonomy" id="1423726"/>
    <lineage>
        <taxon>Bacteria</taxon>
        <taxon>Bacillati</taxon>
        <taxon>Bacillota</taxon>
        <taxon>Bacilli</taxon>
        <taxon>Lactobacillales</taxon>
        <taxon>Lactobacillaceae</taxon>
        <taxon>Loigolactobacillus</taxon>
    </lineage>
</organism>
<dbReference type="STRING" id="1423726.FC07_GL001945"/>
<keyword evidence="6" id="KW-1185">Reference proteome</keyword>
<accession>A0A0R1GF27</accession>
<evidence type="ECO:0000256" key="1">
    <source>
        <dbReference type="SAM" id="MobiDB-lite"/>
    </source>
</evidence>
<dbReference type="OrthoDB" id="2138002at2"/>
<dbReference type="Pfam" id="PF20990">
    <property type="entry name" value="DUF2207_C"/>
    <property type="match status" value="1"/>
</dbReference>
<feature type="domain" description="Predicted membrane protein YciQ-like C-terminal" evidence="4">
    <location>
        <begin position="294"/>
        <end position="543"/>
    </location>
</feature>
<dbReference type="Proteomes" id="UP000051461">
    <property type="component" value="Unassembled WGS sequence"/>
</dbReference>
<evidence type="ECO:0000256" key="2">
    <source>
        <dbReference type="SAM" id="Phobius"/>
    </source>
</evidence>
<sequence>MRQYWGRLWGVLFGLLLGFSWQTTQVQARSYEITDYNIQVNVQKNGNAQVAQRVTYDFDGAFNGVYYQQDVAGTGGLSNPSLFVLKGERLQRLTASPSELPQTYSTTRTAKNVKFKVYYPAHNDNVTFLYRYTLKDVVTNWADTAELNWKIIGTGWEVPLHQVKITVQLPRQNVPKLQAWTHGPLSGTTQVKRQAGRVVMQVNRVPAHTFVESHLVFPTNVTPLATKQRDAQRLKTVQRQEAQLARQANQRRQRAQLIPVLVSVVLLALALGHLVYQGRWFHKHPAHRVKQGPPVHNFEIPNLPAAQAQGLLAQGAPDTKGLTAWLLELAAAGEIMIQPEKSGRKTTYRLTQTGKLTAAHREEPLLRYLFQTVGRQTSAKMNYTVTMAQIRTYGQKKSTNPLATQFEKWQRRQERIIKGLGYYDTHNAAIRTHGWLLGSLNLVPTLGALIAAAFSAGVWRPILMGLALLLLGSSLGLAFYRLWHLSPYNQAGELEVDALKGFKRMLHDIGHFEQKQVSDLILWEQILPYAVAFGSAKQVIKAMRTRFDDNTLQTAMPLYYPLFFAGDFGRDSFVGQFNTDFSTGIQSSSSGSSGGFSGGSSGGFGGGSGGGAF</sequence>
<keyword evidence="2" id="KW-1133">Transmembrane helix</keyword>
<reference evidence="5 6" key="1">
    <citation type="journal article" date="2015" name="Genome Announc.">
        <title>Expanding the biotechnology potential of lactobacilli through comparative genomics of 213 strains and associated genera.</title>
        <authorList>
            <person name="Sun Z."/>
            <person name="Harris H.M."/>
            <person name="McCann A."/>
            <person name="Guo C."/>
            <person name="Argimon S."/>
            <person name="Zhang W."/>
            <person name="Yang X."/>
            <person name="Jeffery I.B."/>
            <person name="Cooney J.C."/>
            <person name="Kagawa T.F."/>
            <person name="Liu W."/>
            <person name="Song Y."/>
            <person name="Salvetti E."/>
            <person name="Wrobel A."/>
            <person name="Rasinkangas P."/>
            <person name="Parkhill J."/>
            <person name="Rea M.C."/>
            <person name="O'Sullivan O."/>
            <person name="Ritari J."/>
            <person name="Douillard F.P."/>
            <person name="Paul Ross R."/>
            <person name="Yang R."/>
            <person name="Briner A.E."/>
            <person name="Felis G.E."/>
            <person name="de Vos W.M."/>
            <person name="Barrangou R."/>
            <person name="Klaenhammer T.R."/>
            <person name="Caufield P.W."/>
            <person name="Cui Y."/>
            <person name="Zhang H."/>
            <person name="O'Toole P.W."/>
        </authorList>
    </citation>
    <scope>NUCLEOTIDE SEQUENCE [LARGE SCALE GENOMIC DNA]</scope>
    <source>
        <strain evidence="5 6">DSM 20003</strain>
    </source>
</reference>
<protein>
    <submittedName>
        <fullName evidence="5">Integral membrane protein</fullName>
    </submittedName>
</protein>
<dbReference type="AlphaFoldDB" id="A0A0R1GF27"/>
<name>A0A0R1GF27_9LACO</name>
<evidence type="ECO:0000313" key="5">
    <source>
        <dbReference type="EMBL" id="KRK32521.1"/>
    </source>
</evidence>